<name>A0A0H5R6F4_9EUKA</name>
<evidence type="ECO:0000259" key="2">
    <source>
        <dbReference type="Pfam" id="PF01172"/>
    </source>
</evidence>
<feature type="domain" description="Ribosome maturation protein SDO1/SBDS N-terminal" evidence="2">
    <location>
        <begin position="23"/>
        <end position="108"/>
    </location>
</feature>
<dbReference type="SUPFAM" id="SSF109728">
    <property type="entry name" value="Hypothetical protein AF0491, middle domain"/>
    <property type="match status" value="1"/>
</dbReference>
<dbReference type="EMBL" id="HACM01008890">
    <property type="protein sequence ID" value="CRZ09332.1"/>
    <property type="molecule type" value="Transcribed_RNA"/>
</dbReference>
<dbReference type="SUPFAM" id="SSF89895">
    <property type="entry name" value="FYSH domain"/>
    <property type="match status" value="1"/>
</dbReference>
<protein>
    <recommendedName>
        <fullName evidence="5">Ribosome maturation protein SDO1/SBDS N-terminal domain-containing protein</fullName>
    </recommendedName>
</protein>
<feature type="domain" description="Ribosome maturation protein SDO1/SBDS central" evidence="3">
    <location>
        <begin position="117"/>
        <end position="174"/>
    </location>
</feature>
<dbReference type="Pfam" id="PF01172">
    <property type="entry name" value="SBDS_N"/>
    <property type="match status" value="1"/>
</dbReference>
<dbReference type="Gene3D" id="3.30.1250.10">
    <property type="entry name" value="Ribosome maturation protein SBDS, N-terminal domain"/>
    <property type="match status" value="1"/>
</dbReference>
<dbReference type="Gene3D" id="1.10.10.900">
    <property type="entry name" value="SBDS protein C-terminal domain, subdomain 1"/>
    <property type="match status" value="1"/>
</dbReference>
<sequence>NGNGCTADCNCCLIWTMTTPGQVVRLKRAGHVFEVLTNPGAVTAWRAKPDSPADLNSMLISPVIFANQSKGLRASSAALITAFETDANDECIRLILKTGELQVSASERHDKVELCKKQIIAALHKGYIDPRTQLPHPLIRIESAASGVKGWKPDPEKPIPVQAQELVKKLQGTLSLVKSEISATLTIPGAYSGACSSIVHRICHVDSENYGADRAVTYAIMLSPGDLDAFIAALSKVTKGDFQLKMDKAGSAPAETAPVKGGGKKKGKK</sequence>
<evidence type="ECO:0008006" key="5">
    <source>
        <dbReference type="Google" id="ProtNLM"/>
    </source>
</evidence>
<dbReference type="PANTHER" id="PTHR10927:SF4">
    <property type="entry name" value="RIBOSOME MATURATION PROTEIN SDO1 HOMOLOG"/>
    <property type="match status" value="1"/>
</dbReference>
<dbReference type="InterPro" id="IPR035647">
    <property type="entry name" value="EFG_III/V"/>
</dbReference>
<dbReference type="InterPro" id="IPR037188">
    <property type="entry name" value="Sdo1/SBDS_central_sf"/>
</dbReference>
<evidence type="ECO:0000259" key="3">
    <source>
        <dbReference type="Pfam" id="PF09377"/>
    </source>
</evidence>
<dbReference type="Gene3D" id="3.30.70.240">
    <property type="match status" value="1"/>
</dbReference>
<dbReference type="InterPro" id="IPR019783">
    <property type="entry name" value="SDO1/SBDS_N"/>
</dbReference>
<organism evidence="4">
    <name type="scientific">Spongospora subterranea</name>
    <dbReference type="NCBI Taxonomy" id="70186"/>
    <lineage>
        <taxon>Eukaryota</taxon>
        <taxon>Sar</taxon>
        <taxon>Rhizaria</taxon>
        <taxon>Endomyxa</taxon>
        <taxon>Phytomyxea</taxon>
        <taxon>Plasmodiophorida</taxon>
        <taxon>Plasmodiophoridae</taxon>
        <taxon>Spongospora</taxon>
    </lineage>
</organism>
<evidence type="ECO:0000313" key="4">
    <source>
        <dbReference type="EMBL" id="CRZ09332.1"/>
    </source>
</evidence>
<feature type="region of interest" description="Disordered" evidence="1">
    <location>
        <begin position="247"/>
        <end position="269"/>
    </location>
</feature>
<reference evidence="4" key="1">
    <citation type="submission" date="2015-04" db="EMBL/GenBank/DDBJ databases">
        <title>The genome sequence of the plant pathogenic Rhizarian Plasmodiophora brassicae reveals insights in its biotrophic life cycle and the origin of chitin synthesis.</title>
        <authorList>
            <person name="Schwelm A."/>
            <person name="Fogelqvist J."/>
            <person name="Knaust A."/>
            <person name="Julke S."/>
            <person name="Lilja T."/>
            <person name="Dhandapani V."/>
            <person name="Bonilla-Rosso G."/>
            <person name="Karlsson M."/>
            <person name="Shevchenko A."/>
            <person name="Choi S.R."/>
            <person name="Kim H.G."/>
            <person name="Park J.Y."/>
            <person name="Lim Y.P."/>
            <person name="Ludwig-Muller J."/>
            <person name="Dixelius C."/>
        </authorList>
    </citation>
    <scope>NUCLEOTIDE SEQUENCE</scope>
    <source>
        <tissue evidence="4">Potato root galls</tissue>
    </source>
</reference>
<dbReference type="InterPro" id="IPR039100">
    <property type="entry name" value="Sdo1/SBDS-like"/>
</dbReference>
<proteinExistence type="predicted"/>
<dbReference type="SUPFAM" id="SSF54980">
    <property type="entry name" value="EF-G C-terminal domain-like"/>
    <property type="match status" value="1"/>
</dbReference>
<feature type="non-terminal residue" evidence="4">
    <location>
        <position position="1"/>
    </location>
</feature>
<dbReference type="AlphaFoldDB" id="A0A0H5R6F4"/>
<accession>A0A0H5R6F4</accession>
<dbReference type="PANTHER" id="PTHR10927">
    <property type="entry name" value="RIBOSOME MATURATION PROTEIN SBDS"/>
    <property type="match status" value="1"/>
</dbReference>
<dbReference type="Pfam" id="PF09377">
    <property type="entry name" value="SBDS_domain_II"/>
    <property type="match status" value="1"/>
</dbReference>
<dbReference type="GO" id="GO:0042254">
    <property type="term" value="P:ribosome biogenesis"/>
    <property type="evidence" value="ECO:0007669"/>
    <property type="project" value="InterPro"/>
</dbReference>
<evidence type="ECO:0000256" key="1">
    <source>
        <dbReference type="SAM" id="MobiDB-lite"/>
    </source>
</evidence>
<dbReference type="InterPro" id="IPR018978">
    <property type="entry name" value="SDO1/SBDS_central"/>
</dbReference>
<dbReference type="InterPro" id="IPR036786">
    <property type="entry name" value="Ribosome_mat_SBDS_N_sf"/>
</dbReference>